<sequence>MESQSKPDPLEILSKIIMLHLQNSNSKAASTDIIEIKNYIDYEHQNLLTVTLSNPNQSELLDTLLEIYKFIFLSAINDDSECNHLIKVLLEVLRKHPKTSKAAISEIIKYATKKDFSNELIKKCINISEKHEVTQCGSSLYITTKVGPSGVRIDRNKNTKLLSDTDGSISLKKKLSLRINSEIIFSCENKEYYIMQESIESIESSAMIQCENSILRNGDCFSYLQTHICVENAGDNLILQIKKENEEEVERLVLSDSGTIGGHISANYKDSQLRPKQIDLIKDDENWIIKNTYVDITFFKYLHNASDFNRESEKFKIDAPKRLLKVEDYEFELLQESDTK</sequence>
<proteinExistence type="predicted"/>
<accession>A0A1R2CVI2</accession>
<organism evidence="1 2">
    <name type="scientific">Stentor coeruleus</name>
    <dbReference type="NCBI Taxonomy" id="5963"/>
    <lineage>
        <taxon>Eukaryota</taxon>
        <taxon>Sar</taxon>
        <taxon>Alveolata</taxon>
        <taxon>Ciliophora</taxon>
        <taxon>Postciliodesmatophora</taxon>
        <taxon>Heterotrichea</taxon>
        <taxon>Heterotrichida</taxon>
        <taxon>Stentoridae</taxon>
        <taxon>Stentor</taxon>
    </lineage>
</organism>
<name>A0A1R2CVI2_9CILI</name>
<keyword evidence="2" id="KW-1185">Reference proteome</keyword>
<evidence type="ECO:0000313" key="2">
    <source>
        <dbReference type="Proteomes" id="UP000187209"/>
    </source>
</evidence>
<protein>
    <submittedName>
        <fullName evidence="1">Uncharacterized protein</fullName>
    </submittedName>
</protein>
<gene>
    <name evidence="1" type="ORF">SteCoe_4098</name>
</gene>
<dbReference type="EMBL" id="MPUH01000050">
    <property type="protein sequence ID" value="OMJ93018.1"/>
    <property type="molecule type" value="Genomic_DNA"/>
</dbReference>
<dbReference type="Proteomes" id="UP000187209">
    <property type="component" value="Unassembled WGS sequence"/>
</dbReference>
<evidence type="ECO:0000313" key="1">
    <source>
        <dbReference type="EMBL" id="OMJ93018.1"/>
    </source>
</evidence>
<dbReference type="AlphaFoldDB" id="A0A1R2CVI2"/>
<reference evidence="1 2" key="1">
    <citation type="submission" date="2016-11" db="EMBL/GenBank/DDBJ databases">
        <title>The macronuclear genome of Stentor coeruleus: a giant cell with tiny introns.</title>
        <authorList>
            <person name="Slabodnick M."/>
            <person name="Ruby J.G."/>
            <person name="Reiff S.B."/>
            <person name="Swart E.C."/>
            <person name="Gosai S."/>
            <person name="Prabakaran S."/>
            <person name="Witkowska E."/>
            <person name="Larue G.E."/>
            <person name="Fisher S."/>
            <person name="Freeman R.M."/>
            <person name="Gunawardena J."/>
            <person name="Chu W."/>
            <person name="Stover N.A."/>
            <person name="Gregory B.D."/>
            <person name="Nowacki M."/>
            <person name="Derisi J."/>
            <person name="Roy S.W."/>
            <person name="Marshall W.F."/>
            <person name="Sood P."/>
        </authorList>
    </citation>
    <scope>NUCLEOTIDE SEQUENCE [LARGE SCALE GENOMIC DNA]</scope>
    <source>
        <strain evidence="1">WM001</strain>
    </source>
</reference>
<comment type="caution">
    <text evidence="1">The sequence shown here is derived from an EMBL/GenBank/DDBJ whole genome shotgun (WGS) entry which is preliminary data.</text>
</comment>